<protein>
    <submittedName>
        <fullName evidence="1">Uncharacterized protein</fullName>
    </submittedName>
</protein>
<gene>
    <name evidence="1" type="ORF">SAMN05216178_6890</name>
</gene>
<organism evidence="1 2">
    <name type="scientific">Pseudomonas saponiphila</name>
    <dbReference type="NCBI Taxonomy" id="556534"/>
    <lineage>
        <taxon>Bacteria</taxon>
        <taxon>Pseudomonadati</taxon>
        <taxon>Pseudomonadota</taxon>
        <taxon>Gammaproteobacteria</taxon>
        <taxon>Pseudomonadales</taxon>
        <taxon>Pseudomonadaceae</taxon>
        <taxon>Pseudomonas</taxon>
    </lineage>
</organism>
<dbReference type="Proteomes" id="UP000198982">
    <property type="component" value="Unassembled WGS sequence"/>
</dbReference>
<dbReference type="EMBL" id="FNTJ01000003">
    <property type="protein sequence ID" value="SED34972.1"/>
    <property type="molecule type" value="Genomic_DNA"/>
</dbReference>
<dbReference type="AlphaFoldDB" id="A0A1H4ZY11"/>
<keyword evidence="2" id="KW-1185">Reference proteome</keyword>
<dbReference type="RefSeq" id="WP_092320999.1">
    <property type="nucleotide sequence ID" value="NZ_FNTJ01000003.1"/>
</dbReference>
<name>A0A1H4ZY11_9PSED</name>
<sequence>MDIKTLTVVRFPAGDWSGGGRPSDPDYAQCEVYLIQAESFEKAKKKAQSVRASLVKKGLSLPSQTTPYIHHQ</sequence>
<evidence type="ECO:0000313" key="2">
    <source>
        <dbReference type="Proteomes" id="UP000198982"/>
    </source>
</evidence>
<evidence type="ECO:0000313" key="1">
    <source>
        <dbReference type="EMBL" id="SED34972.1"/>
    </source>
</evidence>
<accession>A0A1H4ZY11</accession>
<reference evidence="2" key="1">
    <citation type="submission" date="2016-10" db="EMBL/GenBank/DDBJ databases">
        <authorList>
            <person name="Varghese N."/>
            <person name="Submissions S."/>
        </authorList>
    </citation>
    <scope>NUCLEOTIDE SEQUENCE [LARGE SCALE GENOMIC DNA]</scope>
    <source>
        <strain evidence="2">DSM 9751</strain>
    </source>
</reference>
<proteinExistence type="predicted"/>